<dbReference type="AlphaFoldDB" id="A0AAD9Z9Q6"/>
<keyword evidence="3" id="KW-1185">Reference proteome</keyword>
<name>A0AAD9Z9Q6_9LECA</name>
<dbReference type="Proteomes" id="UP001276659">
    <property type="component" value="Unassembled WGS sequence"/>
</dbReference>
<dbReference type="EMBL" id="JASNWA010000006">
    <property type="protein sequence ID" value="KAK3174190.1"/>
    <property type="molecule type" value="Genomic_DNA"/>
</dbReference>
<reference evidence="2" key="1">
    <citation type="submission" date="2022-11" db="EMBL/GenBank/DDBJ databases">
        <title>Chromosomal genome sequence assembly and mating type (MAT) locus characterization of the leprose asexual lichenized fungus Lepraria neglecta (Nyl.) Erichsen.</title>
        <authorList>
            <person name="Allen J.L."/>
            <person name="Pfeffer B."/>
        </authorList>
    </citation>
    <scope>NUCLEOTIDE SEQUENCE</scope>
    <source>
        <strain evidence="2">Allen 5258</strain>
    </source>
</reference>
<evidence type="ECO:0000256" key="1">
    <source>
        <dbReference type="SAM" id="MobiDB-lite"/>
    </source>
</evidence>
<gene>
    <name evidence="2" type="ORF">OEA41_001434</name>
</gene>
<feature type="region of interest" description="Disordered" evidence="1">
    <location>
        <begin position="59"/>
        <end position="93"/>
    </location>
</feature>
<sequence length="272" mass="30529">MTGEEAFAARRAMAAMPTLHTAEIKTEGRWQHDLFEQENIAPITPAESRASSFLASIPQWQPPSTRFDPSPSASDGYQPQSRSQAPASNPPKITGRWLFPDVIPAVDGLDKLDRAIGIRPRAKRSTEVQFVLSAQFHNNGKQLAFPAAMMVITHQFMVANRFLLWQSLLVRLDLHETSELSRKQKTYLGKVTTRLDRYLITRAIEWKAAGIYLEPTNGAVLAFHECTRAWLRKDWDGAMAYPLRSTTAYSFVPTAANLSESDIARIADRMKA</sequence>
<feature type="compositionally biased region" description="Polar residues" evidence="1">
    <location>
        <begin position="71"/>
        <end position="87"/>
    </location>
</feature>
<accession>A0AAD9Z9Q6</accession>
<comment type="caution">
    <text evidence="2">The sequence shown here is derived from an EMBL/GenBank/DDBJ whole genome shotgun (WGS) entry which is preliminary data.</text>
</comment>
<evidence type="ECO:0000313" key="2">
    <source>
        <dbReference type="EMBL" id="KAK3174190.1"/>
    </source>
</evidence>
<protein>
    <submittedName>
        <fullName evidence="2">Uncharacterized protein</fullName>
    </submittedName>
</protein>
<proteinExistence type="predicted"/>
<organism evidence="2 3">
    <name type="scientific">Lepraria neglecta</name>
    <dbReference type="NCBI Taxonomy" id="209136"/>
    <lineage>
        <taxon>Eukaryota</taxon>
        <taxon>Fungi</taxon>
        <taxon>Dikarya</taxon>
        <taxon>Ascomycota</taxon>
        <taxon>Pezizomycotina</taxon>
        <taxon>Lecanoromycetes</taxon>
        <taxon>OSLEUM clade</taxon>
        <taxon>Lecanoromycetidae</taxon>
        <taxon>Lecanorales</taxon>
        <taxon>Lecanorineae</taxon>
        <taxon>Stereocaulaceae</taxon>
        <taxon>Lepraria</taxon>
    </lineage>
</organism>
<evidence type="ECO:0000313" key="3">
    <source>
        <dbReference type="Proteomes" id="UP001276659"/>
    </source>
</evidence>